<accession>A0ABP1QGJ0</accession>
<feature type="region of interest" description="Disordered" evidence="1">
    <location>
        <begin position="1"/>
        <end position="28"/>
    </location>
</feature>
<sequence>MTTRSSSSLYTNSPVHNNNRLSASSSSSYQYNSRYSYTSYSTRGFHNRANSGRRTRSRSPGMAMALNSNANINVRSSVGVAVSNEHVPPIRHFYPQPHTNQPLCCTPPPTYGSCQRQPSSSFGTTITAVNDMYVVGTVGDCEPDGGFETRSTASTPPPSYESCYFESLPNVPFSNRRESRFIAIRDMEGNY</sequence>
<dbReference type="Proteomes" id="UP001642540">
    <property type="component" value="Unassembled WGS sequence"/>
</dbReference>
<feature type="compositionally biased region" description="Polar residues" evidence="1">
    <location>
        <begin position="1"/>
        <end position="21"/>
    </location>
</feature>
<gene>
    <name evidence="2" type="ORF">ODALV1_LOCUS10444</name>
</gene>
<proteinExistence type="predicted"/>
<evidence type="ECO:0000313" key="2">
    <source>
        <dbReference type="EMBL" id="CAL8100112.1"/>
    </source>
</evidence>
<evidence type="ECO:0000256" key="1">
    <source>
        <dbReference type="SAM" id="MobiDB-lite"/>
    </source>
</evidence>
<keyword evidence="3" id="KW-1185">Reference proteome</keyword>
<evidence type="ECO:0000313" key="3">
    <source>
        <dbReference type="Proteomes" id="UP001642540"/>
    </source>
</evidence>
<reference evidence="2 3" key="1">
    <citation type="submission" date="2024-08" db="EMBL/GenBank/DDBJ databases">
        <authorList>
            <person name="Cucini C."/>
            <person name="Frati F."/>
        </authorList>
    </citation>
    <scope>NUCLEOTIDE SEQUENCE [LARGE SCALE GENOMIC DNA]</scope>
</reference>
<protein>
    <submittedName>
        <fullName evidence="2">Uncharacterized protein</fullName>
    </submittedName>
</protein>
<comment type="caution">
    <text evidence="2">The sequence shown here is derived from an EMBL/GenBank/DDBJ whole genome shotgun (WGS) entry which is preliminary data.</text>
</comment>
<dbReference type="EMBL" id="CAXLJM020000032">
    <property type="protein sequence ID" value="CAL8100112.1"/>
    <property type="molecule type" value="Genomic_DNA"/>
</dbReference>
<name>A0ABP1QGJ0_9HEXA</name>
<organism evidence="2 3">
    <name type="scientific">Orchesella dallaii</name>
    <dbReference type="NCBI Taxonomy" id="48710"/>
    <lineage>
        <taxon>Eukaryota</taxon>
        <taxon>Metazoa</taxon>
        <taxon>Ecdysozoa</taxon>
        <taxon>Arthropoda</taxon>
        <taxon>Hexapoda</taxon>
        <taxon>Collembola</taxon>
        <taxon>Entomobryomorpha</taxon>
        <taxon>Entomobryoidea</taxon>
        <taxon>Orchesellidae</taxon>
        <taxon>Orchesellinae</taxon>
        <taxon>Orchesella</taxon>
    </lineage>
</organism>